<dbReference type="GO" id="GO:0003723">
    <property type="term" value="F:RNA binding"/>
    <property type="evidence" value="ECO:0007669"/>
    <property type="project" value="TreeGrafter"/>
</dbReference>
<evidence type="ECO:0000256" key="2">
    <source>
        <dbReference type="ARBA" id="ARBA00022801"/>
    </source>
</evidence>
<protein>
    <submittedName>
        <fullName evidence="3">ABEC1 enzyme</fullName>
    </submittedName>
</protein>
<gene>
    <name evidence="3" type="primary">Apobec1</name>
    <name evidence="3" type="ORF">CHUBUR_R15681</name>
</gene>
<dbReference type="InterPro" id="IPR016192">
    <property type="entry name" value="APOBEC/CMP_deaminase_Zn-bd"/>
</dbReference>
<dbReference type="Proteomes" id="UP000541181">
    <property type="component" value="Unassembled WGS sequence"/>
</dbReference>
<organism evidence="3 4">
    <name type="scientific">Chunga burmeisteri</name>
    <name type="common">Black-legged seriema</name>
    <dbReference type="NCBI Taxonomy" id="1352770"/>
    <lineage>
        <taxon>Eukaryota</taxon>
        <taxon>Metazoa</taxon>
        <taxon>Chordata</taxon>
        <taxon>Craniata</taxon>
        <taxon>Vertebrata</taxon>
        <taxon>Euteleostomi</taxon>
        <taxon>Archelosauria</taxon>
        <taxon>Archosauria</taxon>
        <taxon>Dinosauria</taxon>
        <taxon>Saurischia</taxon>
        <taxon>Theropoda</taxon>
        <taxon>Coelurosauria</taxon>
        <taxon>Aves</taxon>
        <taxon>Neognathae</taxon>
        <taxon>Neoaves</taxon>
        <taxon>Telluraves</taxon>
        <taxon>Australaves</taxon>
        <taxon>Cariamiformes</taxon>
        <taxon>Cariamidae</taxon>
        <taxon>Chunga</taxon>
    </lineage>
</organism>
<dbReference type="GO" id="GO:0008270">
    <property type="term" value="F:zinc ion binding"/>
    <property type="evidence" value="ECO:0007669"/>
    <property type="project" value="InterPro"/>
</dbReference>
<dbReference type="InterPro" id="IPR016193">
    <property type="entry name" value="Cytidine_deaminase-like"/>
</dbReference>
<feature type="non-terminal residue" evidence="3">
    <location>
        <position position="182"/>
    </location>
</feature>
<dbReference type="EMBL" id="VZRC01000732">
    <property type="protein sequence ID" value="NWS61738.1"/>
    <property type="molecule type" value="Genomic_DNA"/>
</dbReference>
<name>A0A7K5GXD7_9AVES</name>
<dbReference type="PANTHER" id="PTHR13857">
    <property type="entry name" value="MRNA EDITING ENZYME"/>
    <property type="match status" value="1"/>
</dbReference>
<keyword evidence="1" id="KW-0479">Metal-binding</keyword>
<evidence type="ECO:0000313" key="4">
    <source>
        <dbReference type="Proteomes" id="UP000541181"/>
    </source>
</evidence>
<accession>A0A7K5GXD7</accession>
<dbReference type="GO" id="GO:0004126">
    <property type="term" value="F:cytidine deaminase activity"/>
    <property type="evidence" value="ECO:0007669"/>
    <property type="project" value="TreeGrafter"/>
</dbReference>
<comment type="caution">
    <text evidence="3">The sequence shown here is derived from an EMBL/GenBank/DDBJ whole genome shotgun (WGS) entry which is preliminary data.</text>
</comment>
<evidence type="ECO:0000256" key="1">
    <source>
        <dbReference type="ARBA" id="ARBA00022723"/>
    </source>
</evidence>
<dbReference type="OrthoDB" id="5956704at2759"/>
<dbReference type="SUPFAM" id="SSF53927">
    <property type="entry name" value="Cytidine deaminase-like"/>
    <property type="match status" value="1"/>
</dbReference>
<dbReference type="GO" id="GO:0005634">
    <property type="term" value="C:nucleus"/>
    <property type="evidence" value="ECO:0007669"/>
    <property type="project" value="TreeGrafter"/>
</dbReference>
<dbReference type="AlphaFoldDB" id="A0A7K5GXD7"/>
<feature type="non-terminal residue" evidence="3">
    <location>
        <position position="1"/>
    </location>
</feature>
<dbReference type="Gene3D" id="3.40.140.10">
    <property type="entry name" value="Cytidine Deaminase, domain 2"/>
    <property type="match status" value="1"/>
</dbReference>
<dbReference type="GO" id="GO:0005737">
    <property type="term" value="C:cytoplasm"/>
    <property type="evidence" value="ECO:0007669"/>
    <property type="project" value="TreeGrafter"/>
</dbReference>
<keyword evidence="4" id="KW-1185">Reference proteome</keyword>
<dbReference type="GO" id="GO:0016554">
    <property type="term" value="P:cytidine to uridine editing"/>
    <property type="evidence" value="ECO:0007669"/>
    <property type="project" value="TreeGrafter"/>
</dbReference>
<keyword evidence="2" id="KW-0378">Hydrolase</keyword>
<dbReference type="InterPro" id="IPR050610">
    <property type="entry name" value="APOBEC_Cyt_Deaminase"/>
</dbReference>
<dbReference type="PROSITE" id="PS00903">
    <property type="entry name" value="CYT_DCMP_DEAMINASES_1"/>
    <property type="match status" value="1"/>
</dbReference>
<dbReference type="PANTHER" id="PTHR13857:SF26">
    <property type="entry name" value="C-U-EDITING ENZYME APOBEC-1"/>
    <property type="match status" value="1"/>
</dbReference>
<dbReference type="Pfam" id="PF18750">
    <property type="entry name" value="SNAD4"/>
    <property type="match status" value="1"/>
</dbReference>
<evidence type="ECO:0000313" key="3">
    <source>
        <dbReference type="EMBL" id="NWS61738.1"/>
    </source>
</evidence>
<sequence length="182" mass="21733">LKFLFCFSMYISKKVLKHHFDPRVAPQDTYLLCKLQWGETGRPWIHWVTNKHYHAEVYFLEKIFKMRRSNNHVNCFITWYLSWSPCVHCCHKIQNFLKKYSNVRINIRVARLYYVQDEEFCQGLNKLGSLAQVTVAVMEHYSYCAKTFIQGGDDDDSWTADFKPAIIRNRLKLKDVLEVSRL</sequence>
<proteinExistence type="predicted"/>
<reference evidence="3 4" key="1">
    <citation type="submission" date="2019-09" db="EMBL/GenBank/DDBJ databases">
        <title>Bird 10,000 Genomes (B10K) Project - Family phase.</title>
        <authorList>
            <person name="Zhang G."/>
        </authorList>
    </citation>
    <scope>NUCLEOTIDE SEQUENCE [LARGE SCALE GENOMIC DNA]</scope>
    <source>
        <strain evidence="3">B10K-CU-031-22</strain>
    </source>
</reference>